<comment type="caution">
    <text evidence="4">The sequence shown here is derived from an EMBL/GenBank/DDBJ whole genome shotgun (WGS) entry which is preliminary data.</text>
</comment>
<evidence type="ECO:0000313" key="4">
    <source>
        <dbReference type="EMBL" id="MDY7230129.1"/>
    </source>
</evidence>
<dbReference type="SUPFAM" id="SSF50494">
    <property type="entry name" value="Trypsin-like serine proteases"/>
    <property type="match status" value="1"/>
</dbReference>
<dbReference type="PANTHER" id="PTHR24276:SF98">
    <property type="entry name" value="FI18310P1-RELATED"/>
    <property type="match status" value="1"/>
</dbReference>
<dbReference type="Pfam" id="PF00089">
    <property type="entry name" value="Trypsin"/>
    <property type="match status" value="1"/>
</dbReference>
<dbReference type="PRINTS" id="PR00722">
    <property type="entry name" value="CHYMOTRYPSIN"/>
</dbReference>
<dbReference type="EC" id="3.4.21.-" evidence="4"/>
<keyword evidence="4" id="KW-0378">Hydrolase</keyword>
<name>A0ABU5HB77_9BACT</name>
<dbReference type="PROSITE" id="PS00134">
    <property type="entry name" value="TRYPSIN_HIS"/>
    <property type="match status" value="1"/>
</dbReference>
<dbReference type="InterPro" id="IPR018114">
    <property type="entry name" value="TRYPSIN_HIS"/>
</dbReference>
<dbReference type="InterPro" id="IPR009003">
    <property type="entry name" value="Peptidase_S1_PA"/>
</dbReference>
<evidence type="ECO:0000256" key="1">
    <source>
        <dbReference type="ARBA" id="ARBA00007664"/>
    </source>
</evidence>
<dbReference type="Proteomes" id="UP001291309">
    <property type="component" value="Unassembled WGS sequence"/>
</dbReference>
<evidence type="ECO:0000256" key="2">
    <source>
        <dbReference type="ARBA" id="ARBA00023157"/>
    </source>
</evidence>
<dbReference type="PANTHER" id="PTHR24276">
    <property type="entry name" value="POLYSERASE-RELATED"/>
    <property type="match status" value="1"/>
</dbReference>
<dbReference type="InterPro" id="IPR001254">
    <property type="entry name" value="Trypsin_dom"/>
</dbReference>
<proteinExistence type="inferred from homology"/>
<dbReference type="PROSITE" id="PS50240">
    <property type="entry name" value="TRYPSIN_DOM"/>
    <property type="match status" value="1"/>
</dbReference>
<dbReference type="RefSeq" id="WP_321548851.1">
    <property type="nucleotide sequence ID" value="NZ_JAXIVS010000010.1"/>
</dbReference>
<accession>A0ABU5HB77</accession>
<organism evidence="4 5">
    <name type="scientific">Hyalangium rubrum</name>
    <dbReference type="NCBI Taxonomy" id="3103134"/>
    <lineage>
        <taxon>Bacteria</taxon>
        <taxon>Pseudomonadati</taxon>
        <taxon>Myxococcota</taxon>
        <taxon>Myxococcia</taxon>
        <taxon>Myxococcales</taxon>
        <taxon>Cystobacterineae</taxon>
        <taxon>Archangiaceae</taxon>
        <taxon>Hyalangium</taxon>
    </lineage>
</organism>
<dbReference type="Gene3D" id="2.40.10.10">
    <property type="entry name" value="Trypsin-like serine proteases"/>
    <property type="match status" value="1"/>
</dbReference>
<gene>
    <name evidence="4" type="ORF">SYV04_27285</name>
</gene>
<protein>
    <submittedName>
        <fullName evidence="4">Trypsin-like serine protease</fullName>
        <ecNumber evidence="4">3.4.21.-</ecNumber>
    </submittedName>
</protein>
<keyword evidence="2" id="KW-1015">Disulfide bond</keyword>
<feature type="domain" description="Peptidase S1" evidence="3">
    <location>
        <begin position="26"/>
        <end position="222"/>
    </location>
</feature>
<comment type="similarity">
    <text evidence="1">Belongs to the peptidase S1 family.</text>
</comment>
<dbReference type="SMART" id="SM00020">
    <property type="entry name" value="Tryp_SPc"/>
    <property type="match status" value="1"/>
</dbReference>
<dbReference type="InterPro" id="IPR001314">
    <property type="entry name" value="Peptidase_S1A"/>
</dbReference>
<keyword evidence="5" id="KW-1185">Reference proteome</keyword>
<sequence>MWLLSVATGCAPTVEPATPATVTQEVVNGEDAPGDAAVVALVARRTRCTGDPLTLLCSGALIAPDVVLTAAHCLDVFGTEGPYEVFFGAELLPEPQGRFVQVARAVRHPDYVPATHAFDAALLRLATPVSVTPLPLPEPGRFTLAPGASARVLGFGDTKDAQAPAGRRRQGRLTVTEVAASAFQAGPAPAMSCVGDSGGPVLVSDGTREVLAGITASGDVACRAQAFNVRVDALQAGFLHPFLSESPEPPGATLPPEALCRETCTRDTDCPSGLTCVSLEGAPGRCLLPALQEGDYGALCTDDASCGTGGLCARLEPEGAEACRCFTPCVTPVAPEAGGCASTRGPALLGLLTLAGGLLRPLRLRVRPSARASGSAG</sequence>
<evidence type="ECO:0000313" key="5">
    <source>
        <dbReference type="Proteomes" id="UP001291309"/>
    </source>
</evidence>
<dbReference type="EMBL" id="JAXIVS010000010">
    <property type="protein sequence ID" value="MDY7230129.1"/>
    <property type="molecule type" value="Genomic_DNA"/>
</dbReference>
<dbReference type="GO" id="GO:0016787">
    <property type="term" value="F:hydrolase activity"/>
    <property type="evidence" value="ECO:0007669"/>
    <property type="project" value="UniProtKB-KW"/>
</dbReference>
<reference evidence="4 5" key="1">
    <citation type="submission" date="2023-12" db="EMBL/GenBank/DDBJ databases">
        <title>the genome sequence of Hyalangium sp. s54d21.</title>
        <authorList>
            <person name="Zhang X."/>
        </authorList>
    </citation>
    <scope>NUCLEOTIDE SEQUENCE [LARGE SCALE GENOMIC DNA]</scope>
    <source>
        <strain evidence="5">s54d21</strain>
    </source>
</reference>
<dbReference type="InterPro" id="IPR043504">
    <property type="entry name" value="Peptidase_S1_PA_chymotrypsin"/>
</dbReference>
<dbReference type="InterPro" id="IPR050430">
    <property type="entry name" value="Peptidase_S1"/>
</dbReference>
<evidence type="ECO:0000259" key="3">
    <source>
        <dbReference type="PROSITE" id="PS50240"/>
    </source>
</evidence>